<evidence type="ECO:0000313" key="3">
    <source>
        <dbReference type="Proteomes" id="UP001303473"/>
    </source>
</evidence>
<feature type="compositionally biased region" description="Low complexity" evidence="1">
    <location>
        <begin position="32"/>
        <end position="43"/>
    </location>
</feature>
<dbReference type="Proteomes" id="UP001303473">
    <property type="component" value="Unassembled WGS sequence"/>
</dbReference>
<sequence>MSRAIEQRERDERNKRRHQHQHAAAVYLDPLGTNTPITGTGNPHRGYRLRQQHSQELANQYAQTAFNRAEAHRHHQEHTVSGHDRDLPSEYRSNQFLHADDGGDFPPQRRHFSTSSSSTTSAASTTSTASSPGLPVPESDQQEVSTLPVPGDQVVNSELDLSGQPITNNDLSEWVKLQSYTESNHTIADGNEEIERSGPSSQPLLAEREGPPDSPHPSRGRRPSPVGPRRHSRSRSLEPRLDGTGLATISSRNGTAKKGTLAPSLSPRSRPSTARNSILVSTASIPLRDALASSTSTGSVDTVVWLGLNNEKRDDRGSRQAPPQDYFSLRIDNRQDREELEGCSGSSGGNSRGTVIWQRERERERDTVTPTPASIRSSRSSRSYGTPFGGGTPHRATLATPPTLVSPSGPDAMVSGSRDVGSAERGAYSRSSTSNSMKRSPGPSRPQTPSRSEVTAAEAARLAAARAVAHVYQRDRKLEQHGSM</sequence>
<feature type="region of interest" description="Disordered" evidence="1">
    <location>
        <begin position="313"/>
        <end position="458"/>
    </location>
</feature>
<feature type="region of interest" description="Disordered" evidence="1">
    <location>
        <begin position="186"/>
        <end position="276"/>
    </location>
</feature>
<feature type="compositionally biased region" description="Basic and acidic residues" evidence="1">
    <location>
        <begin position="77"/>
        <end position="89"/>
    </location>
</feature>
<feature type="compositionally biased region" description="Polar residues" evidence="1">
    <location>
        <begin position="52"/>
        <end position="66"/>
    </location>
</feature>
<feature type="compositionally biased region" description="Basic and acidic residues" evidence="1">
    <location>
        <begin position="1"/>
        <end position="14"/>
    </location>
</feature>
<dbReference type="AlphaFoldDB" id="A0AAN6N2B8"/>
<protein>
    <submittedName>
        <fullName evidence="2">Uncharacterized protein</fullName>
    </submittedName>
</protein>
<evidence type="ECO:0000256" key="1">
    <source>
        <dbReference type="SAM" id="MobiDB-lite"/>
    </source>
</evidence>
<proteinExistence type="predicted"/>
<gene>
    <name evidence="2" type="ORF">QBC46DRAFT_26413</name>
</gene>
<reference evidence="3" key="1">
    <citation type="journal article" date="2023" name="Mol. Phylogenet. Evol.">
        <title>Genome-scale phylogeny and comparative genomics of the fungal order Sordariales.</title>
        <authorList>
            <person name="Hensen N."/>
            <person name="Bonometti L."/>
            <person name="Westerberg I."/>
            <person name="Brannstrom I.O."/>
            <person name="Guillou S."/>
            <person name="Cros-Aarteil S."/>
            <person name="Calhoun S."/>
            <person name="Haridas S."/>
            <person name="Kuo A."/>
            <person name="Mondo S."/>
            <person name="Pangilinan J."/>
            <person name="Riley R."/>
            <person name="LaButti K."/>
            <person name="Andreopoulos B."/>
            <person name="Lipzen A."/>
            <person name="Chen C."/>
            <person name="Yan M."/>
            <person name="Daum C."/>
            <person name="Ng V."/>
            <person name="Clum A."/>
            <person name="Steindorff A."/>
            <person name="Ohm R.A."/>
            <person name="Martin F."/>
            <person name="Silar P."/>
            <person name="Natvig D.O."/>
            <person name="Lalanne C."/>
            <person name="Gautier V."/>
            <person name="Ament-Velasquez S.L."/>
            <person name="Kruys A."/>
            <person name="Hutchinson M.I."/>
            <person name="Powell A.J."/>
            <person name="Barry K."/>
            <person name="Miller A.N."/>
            <person name="Grigoriev I.V."/>
            <person name="Debuchy R."/>
            <person name="Gladieux P."/>
            <person name="Hiltunen Thoren M."/>
            <person name="Johannesson H."/>
        </authorList>
    </citation>
    <scope>NUCLEOTIDE SEQUENCE [LARGE SCALE GENOMIC DNA]</scope>
    <source>
        <strain evidence="3">CBS 340.73</strain>
    </source>
</reference>
<feature type="compositionally biased region" description="Basic residues" evidence="1">
    <location>
        <begin position="218"/>
        <end position="234"/>
    </location>
</feature>
<organism evidence="2 3">
    <name type="scientific">Diplogelasinospora grovesii</name>
    <dbReference type="NCBI Taxonomy" id="303347"/>
    <lineage>
        <taxon>Eukaryota</taxon>
        <taxon>Fungi</taxon>
        <taxon>Dikarya</taxon>
        <taxon>Ascomycota</taxon>
        <taxon>Pezizomycotina</taxon>
        <taxon>Sordariomycetes</taxon>
        <taxon>Sordariomycetidae</taxon>
        <taxon>Sordariales</taxon>
        <taxon>Diplogelasinosporaceae</taxon>
        <taxon>Diplogelasinospora</taxon>
    </lineage>
</organism>
<feature type="compositionally biased region" description="Low complexity" evidence="1">
    <location>
        <begin position="260"/>
        <end position="275"/>
    </location>
</feature>
<feature type="compositionally biased region" description="Low complexity" evidence="1">
    <location>
        <begin position="429"/>
        <end position="440"/>
    </location>
</feature>
<name>A0AAN6N2B8_9PEZI</name>
<accession>A0AAN6N2B8</accession>
<evidence type="ECO:0000313" key="2">
    <source>
        <dbReference type="EMBL" id="KAK3936533.1"/>
    </source>
</evidence>
<feature type="region of interest" description="Disordered" evidence="1">
    <location>
        <begin position="1"/>
        <end position="148"/>
    </location>
</feature>
<comment type="caution">
    <text evidence="2">The sequence shown here is derived from an EMBL/GenBank/DDBJ whole genome shotgun (WGS) entry which is preliminary data.</text>
</comment>
<feature type="compositionally biased region" description="Basic and acidic residues" evidence="1">
    <location>
        <begin position="358"/>
        <end position="367"/>
    </location>
</feature>
<keyword evidence="3" id="KW-1185">Reference proteome</keyword>
<feature type="compositionally biased region" description="Low complexity" evidence="1">
    <location>
        <begin position="113"/>
        <end position="131"/>
    </location>
</feature>
<dbReference type="EMBL" id="MU853880">
    <property type="protein sequence ID" value="KAK3936533.1"/>
    <property type="molecule type" value="Genomic_DNA"/>
</dbReference>
<feature type="compositionally biased region" description="Low complexity" evidence="1">
    <location>
        <begin position="374"/>
        <end position="383"/>
    </location>
</feature>